<dbReference type="GO" id="GO:0005525">
    <property type="term" value="F:GTP binding"/>
    <property type="evidence" value="ECO:0007669"/>
    <property type="project" value="UniProtKB-UniRule"/>
</dbReference>
<accession>A0AAI8DJF8</accession>
<dbReference type="PIRSF" id="PIRSF005052">
    <property type="entry name" value="P-loopkin"/>
    <property type="match status" value="1"/>
</dbReference>
<dbReference type="GO" id="GO:0005524">
    <property type="term" value="F:ATP binding"/>
    <property type="evidence" value="ECO:0007669"/>
    <property type="project" value="UniProtKB-UniRule"/>
</dbReference>
<dbReference type="PANTHER" id="PTHR30448:SF0">
    <property type="entry name" value="RNASE ADAPTER PROTEIN RAPZ"/>
    <property type="match status" value="1"/>
</dbReference>
<evidence type="ECO:0000256" key="3">
    <source>
        <dbReference type="ARBA" id="ARBA00023134"/>
    </source>
</evidence>
<feature type="domain" description="RapZ-like N-terminal" evidence="5">
    <location>
        <begin position="12"/>
        <end position="167"/>
    </location>
</feature>
<evidence type="ECO:0000313" key="7">
    <source>
        <dbReference type="EMBL" id="ASE34830.1"/>
    </source>
</evidence>
<evidence type="ECO:0000259" key="6">
    <source>
        <dbReference type="Pfam" id="PF22740"/>
    </source>
</evidence>
<dbReference type="Pfam" id="PF22740">
    <property type="entry name" value="PapZ_C"/>
    <property type="match status" value="1"/>
</dbReference>
<proteinExistence type="inferred from homology"/>
<evidence type="ECO:0000256" key="4">
    <source>
        <dbReference type="HAMAP-Rule" id="MF_00636"/>
    </source>
</evidence>
<keyword evidence="2 4" id="KW-0067">ATP-binding</keyword>
<dbReference type="InterPro" id="IPR027417">
    <property type="entry name" value="P-loop_NTPase"/>
</dbReference>
<name>A0AAI8DJF8_MAMSC</name>
<keyword evidence="1 4" id="KW-0547">Nucleotide-binding</keyword>
<dbReference type="EMBL" id="CP022046">
    <property type="protein sequence ID" value="ASE34830.1"/>
    <property type="molecule type" value="Genomic_DNA"/>
</dbReference>
<protein>
    <submittedName>
        <fullName evidence="7">RNase adapter RapZ</fullName>
    </submittedName>
</protein>
<dbReference type="Pfam" id="PF03668">
    <property type="entry name" value="RapZ-like_N"/>
    <property type="match status" value="1"/>
</dbReference>
<feature type="domain" description="RapZ C-terminal" evidence="6">
    <location>
        <begin position="174"/>
        <end position="293"/>
    </location>
</feature>
<dbReference type="Gene3D" id="3.40.50.300">
    <property type="entry name" value="P-loop containing nucleotide triphosphate hydrolases"/>
    <property type="match status" value="1"/>
</dbReference>
<dbReference type="InterPro" id="IPR005337">
    <property type="entry name" value="RapZ-like"/>
</dbReference>
<organism evidence="7 8">
    <name type="scientific">Mammaliicoccus sciuri</name>
    <name type="common">Staphylococcus sciuri</name>
    <dbReference type="NCBI Taxonomy" id="1296"/>
    <lineage>
        <taxon>Bacteria</taxon>
        <taxon>Bacillati</taxon>
        <taxon>Bacillota</taxon>
        <taxon>Bacilli</taxon>
        <taxon>Bacillales</taxon>
        <taxon>Staphylococcaceae</taxon>
        <taxon>Mammaliicoccus</taxon>
    </lineage>
</organism>
<feature type="binding site" evidence="4">
    <location>
        <begin position="18"/>
        <end position="25"/>
    </location>
    <ligand>
        <name>ATP</name>
        <dbReference type="ChEBI" id="CHEBI:30616"/>
    </ligand>
</feature>
<evidence type="ECO:0000256" key="2">
    <source>
        <dbReference type="ARBA" id="ARBA00022840"/>
    </source>
</evidence>
<gene>
    <name evidence="7" type="ORF">CEP64_09575</name>
</gene>
<dbReference type="HAMAP" id="MF_00636">
    <property type="entry name" value="RapZ_like"/>
    <property type="match status" value="1"/>
</dbReference>
<evidence type="ECO:0000259" key="5">
    <source>
        <dbReference type="Pfam" id="PF03668"/>
    </source>
</evidence>
<reference evidence="8" key="1">
    <citation type="submission" date="2017-06" db="EMBL/GenBank/DDBJ databases">
        <title>FDA dAtabase for Regulatory Grade micrObial Sequences (FDA-ARGOS): Supporting development and validation of Infectious Disease Dx tests.</title>
        <authorList>
            <person name="Goldberg B."/>
            <person name="Campos J."/>
            <person name="Tallon L."/>
            <person name="Sadzewicz L."/>
            <person name="Sengamalay N."/>
            <person name="Ott S."/>
            <person name="Godinez A."/>
            <person name="Nagaraj S."/>
            <person name="Vavikolanu K."/>
            <person name="Nadendla S."/>
            <person name="George J."/>
            <person name="Geyer C."/>
            <person name="Sichtig H."/>
        </authorList>
    </citation>
    <scope>NUCLEOTIDE SEQUENCE [LARGE SCALE GENOMIC DNA]</scope>
    <source>
        <strain evidence="8">FDAARGOS_285</strain>
    </source>
</reference>
<dbReference type="KEGG" id="sscu:CEP64_09575"/>
<evidence type="ECO:0000313" key="8">
    <source>
        <dbReference type="Proteomes" id="UP000197058"/>
    </source>
</evidence>
<sequence>MQPIDKTNVKNELLVVTGMSGAGKSVALQALEDLGYFCVDNLPPILLQKFVDLMDQGNPSLSKVAIGIDLRGKDFFGDLRDELDYIQSEKRVLVDIIFLEASDKKLISRYKETRRTHPLSEEGSLLSAIERERALLSDIKGISNFVIDTTEMKPKELKQELVEIFEEDPSTTFQVRVMSFGFKHGMPIDADIVFDVRFLPNPYYVEELRPMTGLDDEVYQYVMKWKETNTFYKKFSDLLMFMLPGYKKEGKSQLTIAIGCTGGQHRSVALAKRLGEDIKENFDYVVYTSHRDAHIESKPRT</sequence>
<feature type="binding site" evidence="4">
    <location>
        <begin position="69"/>
        <end position="72"/>
    </location>
    <ligand>
        <name>GTP</name>
        <dbReference type="ChEBI" id="CHEBI:37565"/>
    </ligand>
</feature>
<dbReference type="SUPFAM" id="SSF52540">
    <property type="entry name" value="P-loop containing nucleoside triphosphate hydrolases"/>
    <property type="match status" value="1"/>
</dbReference>
<keyword evidence="3 4" id="KW-0342">GTP-binding</keyword>
<dbReference type="AlphaFoldDB" id="A0AAI8DJF8"/>
<dbReference type="RefSeq" id="WP_084755115.1">
    <property type="nucleotide sequence ID" value="NZ_CP022046.2"/>
</dbReference>
<dbReference type="NCBIfam" id="NF003828">
    <property type="entry name" value="PRK05416.1"/>
    <property type="match status" value="1"/>
</dbReference>
<dbReference type="InterPro" id="IPR053930">
    <property type="entry name" value="RapZ-like_N"/>
</dbReference>
<dbReference type="InterPro" id="IPR053931">
    <property type="entry name" value="RapZ_C"/>
</dbReference>
<evidence type="ECO:0000256" key="1">
    <source>
        <dbReference type="ARBA" id="ARBA00022741"/>
    </source>
</evidence>
<dbReference type="PANTHER" id="PTHR30448">
    <property type="entry name" value="RNASE ADAPTER PROTEIN RAPZ"/>
    <property type="match status" value="1"/>
</dbReference>
<dbReference type="Proteomes" id="UP000197058">
    <property type="component" value="Chromosome"/>
</dbReference>